<organism evidence="1 2">
    <name type="scientific">Eumeta variegata</name>
    <name type="common">Bagworm moth</name>
    <name type="synonym">Eumeta japonica</name>
    <dbReference type="NCBI Taxonomy" id="151549"/>
    <lineage>
        <taxon>Eukaryota</taxon>
        <taxon>Metazoa</taxon>
        <taxon>Ecdysozoa</taxon>
        <taxon>Arthropoda</taxon>
        <taxon>Hexapoda</taxon>
        <taxon>Insecta</taxon>
        <taxon>Pterygota</taxon>
        <taxon>Neoptera</taxon>
        <taxon>Endopterygota</taxon>
        <taxon>Lepidoptera</taxon>
        <taxon>Glossata</taxon>
        <taxon>Ditrysia</taxon>
        <taxon>Tineoidea</taxon>
        <taxon>Psychidae</taxon>
        <taxon>Oiketicinae</taxon>
        <taxon>Eumeta</taxon>
    </lineage>
</organism>
<dbReference type="EMBL" id="BGZK01002071">
    <property type="protein sequence ID" value="GBP90282.1"/>
    <property type="molecule type" value="Genomic_DNA"/>
</dbReference>
<accession>A0A4C1ZS90</accession>
<dbReference type="AlphaFoldDB" id="A0A4C1ZS90"/>
<comment type="caution">
    <text evidence="1">The sequence shown here is derived from an EMBL/GenBank/DDBJ whole genome shotgun (WGS) entry which is preliminary data.</text>
</comment>
<evidence type="ECO:0000313" key="2">
    <source>
        <dbReference type="Proteomes" id="UP000299102"/>
    </source>
</evidence>
<name>A0A4C1ZS90_EUMVA</name>
<gene>
    <name evidence="1" type="ORF">EVAR_61360_1</name>
</gene>
<protein>
    <submittedName>
        <fullName evidence="1">Uncharacterized protein</fullName>
    </submittedName>
</protein>
<dbReference type="Proteomes" id="UP000299102">
    <property type="component" value="Unassembled WGS sequence"/>
</dbReference>
<evidence type="ECO:0000313" key="1">
    <source>
        <dbReference type="EMBL" id="GBP90282.1"/>
    </source>
</evidence>
<sequence length="98" mass="11011">MVDPPSSLFFKWWVGSAVNWNAVTVSPNAAGQHTAVPMARDMPYGRFLRRSPRHEISLGHRHGSGPFILLGTEAALWSGVIWPNYILLIERYISLISH</sequence>
<reference evidence="1 2" key="1">
    <citation type="journal article" date="2019" name="Commun. Biol.">
        <title>The bagworm genome reveals a unique fibroin gene that provides high tensile strength.</title>
        <authorList>
            <person name="Kono N."/>
            <person name="Nakamura H."/>
            <person name="Ohtoshi R."/>
            <person name="Tomita M."/>
            <person name="Numata K."/>
            <person name="Arakawa K."/>
        </authorList>
    </citation>
    <scope>NUCLEOTIDE SEQUENCE [LARGE SCALE GENOMIC DNA]</scope>
</reference>
<keyword evidence="2" id="KW-1185">Reference proteome</keyword>
<proteinExistence type="predicted"/>